<dbReference type="STRING" id="880070.Cycma_4261"/>
<feature type="transmembrane region" description="Helical" evidence="7">
    <location>
        <begin position="181"/>
        <end position="204"/>
    </location>
</feature>
<dbReference type="Proteomes" id="UP000001635">
    <property type="component" value="Chromosome"/>
</dbReference>
<keyword evidence="5 7" id="KW-0472">Membrane</keyword>
<dbReference type="PANTHER" id="PTHR30625:SF17">
    <property type="entry name" value="TOLQ-RELATED"/>
    <property type="match status" value="1"/>
</dbReference>
<dbReference type="eggNOG" id="COG0811">
    <property type="taxonomic scope" value="Bacteria"/>
</dbReference>
<keyword evidence="6" id="KW-0653">Protein transport</keyword>
<evidence type="ECO:0000313" key="10">
    <source>
        <dbReference type="Proteomes" id="UP000001635"/>
    </source>
</evidence>
<reference evidence="10" key="1">
    <citation type="submission" date="2011-07" db="EMBL/GenBank/DDBJ databases">
        <title>The complete genome of Cyclobacterium marinum DSM 745.</title>
        <authorList>
            <person name="Lucas S."/>
            <person name="Han J."/>
            <person name="Lapidus A."/>
            <person name="Bruce D."/>
            <person name="Goodwin L."/>
            <person name="Pitluck S."/>
            <person name="Peters L."/>
            <person name="Kyrpides N."/>
            <person name="Mavromatis K."/>
            <person name="Ivanova N."/>
            <person name="Ovchinnikova G."/>
            <person name="Chertkov O."/>
            <person name="Detter J.C."/>
            <person name="Tapia R."/>
            <person name="Han C."/>
            <person name="Land M."/>
            <person name="Hauser L."/>
            <person name="Markowitz V."/>
            <person name="Cheng J.-F."/>
            <person name="Hugenholtz P."/>
            <person name="Woyke T."/>
            <person name="Wu D."/>
            <person name="Tindall B."/>
            <person name="Schuetze A."/>
            <person name="Brambilla E."/>
            <person name="Klenk H.-P."/>
            <person name="Eisen J.A."/>
        </authorList>
    </citation>
    <scope>NUCLEOTIDE SEQUENCE [LARGE SCALE GENOMIC DNA]</scope>
    <source>
        <strain evidence="10">ATCC 25205 / DSM 745 / LMG 13164 / NCIMB 1802</strain>
    </source>
</reference>
<comment type="subcellular location">
    <subcellularLocation>
        <location evidence="1">Cell membrane</location>
        <topology evidence="1">Multi-pass membrane protein</topology>
    </subcellularLocation>
    <subcellularLocation>
        <location evidence="6">Membrane</location>
        <topology evidence="6">Multi-pass membrane protein</topology>
    </subcellularLocation>
</comment>
<organism evidence="9 10">
    <name type="scientific">Cyclobacterium marinum (strain ATCC 25205 / DSM 745 / LMG 13164 / NCIMB 1802)</name>
    <name type="common">Flectobacillus marinus</name>
    <dbReference type="NCBI Taxonomy" id="880070"/>
    <lineage>
        <taxon>Bacteria</taxon>
        <taxon>Pseudomonadati</taxon>
        <taxon>Bacteroidota</taxon>
        <taxon>Cytophagia</taxon>
        <taxon>Cytophagales</taxon>
        <taxon>Cyclobacteriaceae</taxon>
        <taxon>Cyclobacterium</taxon>
    </lineage>
</organism>
<dbReference type="EMBL" id="CP002955">
    <property type="protein sequence ID" value="AEL27964.1"/>
    <property type="molecule type" value="Genomic_DNA"/>
</dbReference>
<dbReference type="GO" id="GO:0017038">
    <property type="term" value="P:protein import"/>
    <property type="evidence" value="ECO:0007669"/>
    <property type="project" value="TreeGrafter"/>
</dbReference>
<evidence type="ECO:0000256" key="5">
    <source>
        <dbReference type="ARBA" id="ARBA00023136"/>
    </source>
</evidence>
<evidence type="ECO:0000256" key="4">
    <source>
        <dbReference type="ARBA" id="ARBA00022989"/>
    </source>
</evidence>
<dbReference type="HOGENOM" id="CLU_053325_4_0_10"/>
<evidence type="ECO:0000259" key="8">
    <source>
        <dbReference type="Pfam" id="PF01618"/>
    </source>
</evidence>
<keyword evidence="2" id="KW-1003">Cell membrane</keyword>
<dbReference type="OrthoDB" id="4045at2"/>
<dbReference type="PANTHER" id="PTHR30625">
    <property type="entry name" value="PROTEIN TOLQ"/>
    <property type="match status" value="1"/>
</dbReference>
<protein>
    <submittedName>
        <fullName evidence="9">MotA/TolQ/ExbB proton channel</fullName>
    </submittedName>
</protein>
<proteinExistence type="inferred from homology"/>
<evidence type="ECO:0000256" key="6">
    <source>
        <dbReference type="RuleBase" id="RU004057"/>
    </source>
</evidence>
<dbReference type="InterPro" id="IPR050790">
    <property type="entry name" value="ExbB/TolQ_transport"/>
</dbReference>
<feature type="transmembrane region" description="Helical" evidence="7">
    <location>
        <begin position="138"/>
        <end position="161"/>
    </location>
</feature>
<comment type="similarity">
    <text evidence="6">Belongs to the exbB/tolQ family.</text>
</comment>
<accession>G0IWH0</accession>
<dbReference type="AlphaFoldDB" id="G0IWH0"/>
<evidence type="ECO:0000256" key="3">
    <source>
        <dbReference type="ARBA" id="ARBA00022692"/>
    </source>
</evidence>
<dbReference type="RefSeq" id="WP_014022248.1">
    <property type="nucleotide sequence ID" value="NC_015914.1"/>
</dbReference>
<evidence type="ECO:0000256" key="2">
    <source>
        <dbReference type="ARBA" id="ARBA00022475"/>
    </source>
</evidence>
<dbReference type="Pfam" id="PF01618">
    <property type="entry name" value="MotA_ExbB"/>
    <property type="match status" value="1"/>
</dbReference>
<keyword evidence="4 7" id="KW-1133">Transmembrane helix</keyword>
<dbReference type="GO" id="GO:0005886">
    <property type="term" value="C:plasma membrane"/>
    <property type="evidence" value="ECO:0007669"/>
    <property type="project" value="UniProtKB-SubCell"/>
</dbReference>
<keyword evidence="6" id="KW-0813">Transport</keyword>
<gene>
    <name evidence="9" type="ordered locus">Cycma_4261</name>
</gene>
<evidence type="ECO:0000256" key="7">
    <source>
        <dbReference type="SAM" id="Phobius"/>
    </source>
</evidence>
<keyword evidence="3 7" id="KW-0812">Transmembrane</keyword>
<sequence length="233" mass="25317">MTLLQTLSTSDGHQAVDSLALMEGTGSNDIGLLDLMIKGGYMMIPLYLLFILAIFIFVERIITLKKASKTPKGMIDQVKMMVHSGNIEQAKMVCQGEETPVAHMISKGLERIGSPLKNIEVAIENVGKIEIYKLEKNLGLLATVSGAAPMIGFLGTVAGMIRAFIGVAQEEGMVSPKLLSTGIYEAMITTATGLVVGIVAYLGYNYLVTRVSKLIHNMEYTTIEFIDLLQDKK</sequence>
<feature type="domain" description="MotA/TolQ/ExbB proton channel" evidence="8">
    <location>
        <begin position="98"/>
        <end position="219"/>
    </location>
</feature>
<evidence type="ECO:0000313" key="9">
    <source>
        <dbReference type="EMBL" id="AEL27964.1"/>
    </source>
</evidence>
<keyword evidence="10" id="KW-1185">Reference proteome</keyword>
<name>G0IWH0_CYCMS</name>
<feature type="transmembrane region" description="Helical" evidence="7">
    <location>
        <begin position="41"/>
        <end position="62"/>
    </location>
</feature>
<dbReference type="InterPro" id="IPR002898">
    <property type="entry name" value="MotA_ExbB_proton_chnl"/>
</dbReference>
<evidence type="ECO:0000256" key="1">
    <source>
        <dbReference type="ARBA" id="ARBA00004651"/>
    </source>
</evidence>
<dbReference type="KEGG" id="cmr:Cycma_4261"/>